<feature type="binding site" evidence="4">
    <location>
        <begin position="211"/>
        <end position="212"/>
    </location>
    <ligand>
        <name>D-glyceraldehyde 3-phosphate</name>
        <dbReference type="ChEBI" id="CHEBI:59776"/>
    </ligand>
</feature>
<organism evidence="10 11">
    <name type="scientific">Thermoflavimicrobium dichotomicum</name>
    <dbReference type="NCBI Taxonomy" id="46223"/>
    <lineage>
        <taxon>Bacteria</taxon>
        <taxon>Bacillati</taxon>
        <taxon>Bacillota</taxon>
        <taxon>Bacilli</taxon>
        <taxon>Bacillales</taxon>
        <taxon>Thermoactinomycetaceae</taxon>
        <taxon>Thermoflavimicrobium</taxon>
    </lineage>
</organism>
<dbReference type="GO" id="GO:0050661">
    <property type="term" value="F:NADP binding"/>
    <property type="evidence" value="ECO:0007669"/>
    <property type="project" value="InterPro"/>
</dbReference>
<dbReference type="InterPro" id="IPR020831">
    <property type="entry name" value="GlycerAld/Erythrose_P_DH"/>
</dbReference>
<dbReference type="Pfam" id="PF02800">
    <property type="entry name" value="Gp_dh_C"/>
    <property type="match status" value="1"/>
</dbReference>
<dbReference type="Gene3D" id="3.30.360.10">
    <property type="entry name" value="Dihydrodipicolinate Reductase, domain 2"/>
    <property type="match status" value="1"/>
</dbReference>
<dbReference type="GO" id="GO:0051287">
    <property type="term" value="F:NAD binding"/>
    <property type="evidence" value="ECO:0007669"/>
    <property type="project" value="InterPro"/>
</dbReference>
<dbReference type="InterPro" id="IPR054835">
    <property type="entry name" value="G3PDH_Arsen"/>
</dbReference>
<dbReference type="InterPro" id="IPR020830">
    <property type="entry name" value="GlycerAld_3-P_DH_AS"/>
</dbReference>
<dbReference type="FunFam" id="3.40.50.720:FF:000001">
    <property type="entry name" value="Glyceraldehyde-3-phosphate dehydrogenase"/>
    <property type="match status" value="1"/>
</dbReference>
<dbReference type="NCBIfam" id="TIGR01534">
    <property type="entry name" value="GAPDH-I"/>
    <property type="match status" value="1"/>
</dbReference>
<dbReference type="STRING" id="46223.SAMN05421852_101169"/>
<dbReference type="SUPFAM" id="SSF55347">
    <property type="entry name" value="Glyceraldehyde-3-phosphate dehydrogenase-like, C-terminal domain"/>
    <property type="match status" value="1"/>
</dbReference>
<keyword evidence="5" id="KW-0520">NAD</keyword>
<feature type="binding site" evidence="5">
    <location>
        <position position="79"/>
    </location>
    <ligand>
        <name>NAD(+)</name>
        <dbReference type="ChEBI" id="CHEBI:57540"/>
    </ligand>
</feature>
<feature type="binding site" evidence="5">
    <location>
        <position position="316"/>
    </location>
    <ligand>
        <name>NAD(+)</name>
        <dbReference type="ChEBI" id="CHEBI:57540"/>
    </ligand>
</feature>
<dbReference type="PANTHER" id="PTHR43148">
    <property type="entry name" value="GLYCERALDEHYDE-3-PHOSPHATE DEHYDROGENASE 2"/>
    <property type="match status" value="1"/>
</dbReference>
<feature type="binding site" evidence="5">
    <location>
        <position position="35"/>
    </location>
    <ligand>
        <name>NAD(+)</name>
        <dbReference type="ChEBI" id="CHEBI:57540"/>
    </ligand>
</feature>
<dbReference type="Gene3D" id="3.40.50.720">
    <property type="entry name" value="NAD(P)-binding Rossmann-like Domain"/>
    <property type="match status" value="1"/>
</dbReference>
<gene>
    <name evidence="10" type="ORF">SAMN05421852_101169</name>
</gene>
<dbReference type="PIRSF" id="PIRSF000149">
    <property type="entry name" value="GAP_DH"/>
    <property type="match status" value="1"/>
</dbReference>
<dbReference type="GO" id="GO:0006006">
    <property type="term" value="P:glucose metabolic process"/>
    <property type="evidence" value="ECO:0007669"/>
    <property type="project" value="InterPro"/>
</dbReference>
<dbReference type="InterPro" id="IPR006424">
    <property type="entry name" value="Glyceraldehyde-3-P_DH_1"/>
</dbReference>
<accession>A0A1I3JQD6</accession>
<feature type="binding site" evidence="5">
    <location>
        <begin position="13"/>
        <end position="14"/>
    </location>
    <ligand>
        <name>NAD(+)</name>
        <dbReference type="ChEBI" id="CHEBI:57540"/>
    </ligand>
</feature>
<feature type="active site" description="Nucleophile" evidence="3">
    <location>
        <position position="153"/>
    </location>
</feature>
<dbReference type="InterPro" id="IPR020829">
    <property type="entry name" value="GlycerAld_3-P_DH_cat"/>
</dbReference>
<keyword evidence="11" id="KW-1185">Reference proteome</keyword>
<evidence type="ECO:0000256" key="2">
    <source>
        <dbReference type="ARBA" id="ARBA00023002"/>
    </source>
</evidence>
<feature type="binding site" evidence="4">
    <location>
        <position position="183"/>
    </location>
    <ligand>
        <name>D-glyceraldehyde 3-phosphate</name>
        <dbReference type="ChEBI" id="CHEBI:59776"/>
    </ligand>
</feature>
<dbReference type="CDD" id="cd18126">
    <property type="entry name" value="GAPDH_I_C"/>
    <property type="match status" value="1"/>
</dbReference>
<evidence type="ECO:0000256" key="3">
    <source>
        <dbReference type="PIRSR" id="PIRSR000149-1"/>
    </source>
</evidence>
<dbReference type="Pfam" id="PF00044">
    <property type="entry name" value="Gp_dh_N"/>
    <property type="match status" value="1"/>
</dbReference>
<evidence type="ECO:0000256" key="8">
    <source>
        <dbReference type="RuleBase" id="RU361160"/>
    </source>
</evidence>
<dbReference type="SUPFAM" id="SSF51735">
    <property type="entry name" value="NAD(P)-binding Rossmann-fold domains"/>
    <property type="match status" value="1"/>
</dbReference>
<evidence type="ECO:0000313" key="11">
    <source>
        <dbReference type="Proteomes" id="UP000199545"/>
    </source>
</evidence>
<dbReference type="PRINTS" id="PR00078">
    <property type="entry name" value="G3PDHDRGNASE"/>
</dbReference>
<dbReference type="Proteomes" id="UP000199545">
    <property type="component" value="Unassembled WGS sequence"/>
</dbReference>
<evidence type="ECO:0000256" key="1">
    <source>
        <dbReference type="ARBA" id="ARBA00007406"/>
    </source>
</evidence>
<feature type="domain" description="Glyceraldehyde 3-phosphate dehydrogenase NAD(P) binding" evidence="9">
    <location>
        <begin position="4"/>
        <end position="153"/>
    </location>
</feature>
<evidence type="ECO:0000256" key="4">
    <source>
        <dbReference type="PIRSR" id="PIRSR000149-2"/>
    </source>
</evidence>
<dbReference type="OrthoDB" id="9803304at2"/>
<feature type="binding site" evidence="5">
    <location>
        <position position="121"/>
    </location>
    <ligand>
        <name>NAD(+)</name>
        <dbReference type="ChEBI" id="CHEBI:57540"/>
    </ligand>
</feature>
<evidence type="ECO:0000256" key="6">
    <source>
        <dbReference type="PIRSR" id="PIRSR000149-4"/>
    </source>
</evidence>
<evidence type="ECO:0000313" key="10">
    <source>
        <dbReference type="EMBL" id="SFI62443.1"/>
    </source>
</evidence>
<proteinExistence type="inferred from homology"/>
<dbReference type="SMART" id="SM00846">
    <property type="entry name" value="Gp_dh_N"/>
    <property type="match status" value="1"/>
</dbReference>
<dbReference type="EMBL" id="FORR01000001">
    <property type="protein sequence ID" value="SFI62443.1"/>
    <property type="molecule type" value="Genomic_DNA"/>
</dbReference>
<dbReference type="NCBIfam" id="NF033735">
    <property type="entry name" value="G3PDH_Arsen"/>
    <property type="match status" value="1"/>
</dbReference>
<comment type="similarity">
    <text evidence="1 7">Belongs to the glyceraldehyde-3-phosphate dehydrogenase family.</text>
</comment>
<dbReference type="RefSeq" id="WP_093227139.1">
    <property type="nucleotide sequence ID" value="NZ_FORR01000001.1"/>
</dbReference>
<dbReference type="InterPro" id="IPR036291">
    <property type="entry name" value="NAD(P)-bd_dom_sf"/>
</dbReference>
<reference evidence="10 11" key="1">
    <citation type="submission" date="2016-10" db="EMBL/GenBank/DDBJ databases">
        <authorList>
            <person name="de Groot N.N."/>
        </authorList>
    </citation>
    <scope>NUCLEOTIDE SEQUENCE [LARGE SCALE GENOMIC DNA]</scope>
    <source>
        <strain evidence="10 11">DSM 44778</strain>
    </source>
</reference>
<name>A0A1I3JQD6_9BACL</name>
<dbReference type="EC" id="1.2.1.-" evidence="8"/>
<keyword evidence="5" id="KW-0547">Nucleotide-binding</keyword>
<keyword evidence="2 8" id="KW-0560">Oxidoreductase</keyword>
<evidence type="ECO:0000256" key="7">
    <source>
        <dbReference type="RuleBase" id="RU000397"/>
    </source>
</evidence>
<evidence type="ECO:0000259" key="9">
    <source>
        <dbReference type="SMART" id="SM00846"/>
    </source>
</evidence>
<feature type="binding site" evidence="4">
    <location>
        <position position="234"/>
    </location>
    <ligand>
        <name>D-glyceraldehyde 3-phosphate</name>
        <dbReference type="ChEBI" id="CHEBI:59776"/>
    </ligand>
</feature>
<sequence>MAKIKVGINGFGRIGRNVFRAMLHHPNLEVVAVNDLTDAKTLAHLLKYDSVHGKLDARVEATDQGFTVDGRLIHVLAERDPAALNWSDYGVELVIESTGRFTKKEDAAKHLQGTVKKVIISAPAKGEDITIVMGVNHEKYDPANHHVISNASCTTNCLAPVAKVLHQEFGIRRGLMTTVHSYTNDQQILDLPHKDLRRARAAAESMIPTTTGAAKAVSLVLPELAGKLNGFAIRVPTPNVSVVDLVAELDQHVTVEKVNEVLRNAAEGELKGILAYSEEPLVSIDYNGDPHSSTVDALSTMVLEGNMVKVVAWYDNEWGYSNRVVDLANYIAIQGL</sequence>
<dbReference type="AlphaFoldDB" id="A0A1I3JQD6"/>
<feature type="binding site" evidence="4">
    <location>
        <begin position="152"/>
        <end position="154"/>
    </location>
    <ligand>
        <name>D-glyceraldehyde 3-phosphate</name>
        <dbReference type="ChEBI" id="CHEBI:59776"/>
    </ligand>
</feature>
<dbReference type="FunFam" id="3.30.360.10:FF:000002">
    <property type="entry name" value="Glyceraldehyde-3-phosphate dehydrogenase"/>
    <property type="match status" value="1"/>
</dbReference>
<dbReference type="InterPro" id="IPR020828">
    <property type="entry name" value="GlycerAld_3-P_DH_NAD(P)-bd"/>
</dbReference>
<feature type="site" description="Activates thiol group during catalysis" evidence="6">
    <location>
        <position position="180"/>
    </location>
</feature>
<dbReference type="GO" id="GO:0016620">
    <property type="term" value="F:oxidoreductase activity, acting on the aldehyde or oxo group of donors, NAD or NADP as acceptor"/>
    <property type="evidence" value="ECO:0007669"/>
    <property type="project" value="InterPro"/>
</dbReference>
<dbReference type="CDD" id="cd05214">
    <property type="entry name" value="GAPDH_I_N"/>
    <property type="match status" value="1"/>
</dbReference>
<evidence type="ECO:0000256" key="5">
    <source>
        <dbReference type="PIRSR" id="PIRSR000149-3"/>
    </source>
</evidence>
<dbReference type="PROSITE" id="PS00071">
    <property type="entry name" value="GAPDH"/>
    <property type="match status" value="1"/>
</dbReference>
<protein>
    <recommendedName>
        <fullName evidence="8">Glyceraldehyde-3-phosphate dehydrogenase</fullName>
        <ecNumber evidence="8">1.2.1.-</ecNumber>
    </recommendedName>
</protein>